<dbReference type="PANTHER" id="PTHR40202:SF1">
    <property type="entry name" value="HD DOMAIN-CONTAINING PROTEIN"/>
    <property type="match status" value="1"/>
</dbReference>
<evidence type="ECO:0000313" key="3">
    <source>
        <dbReference type="Proteomes" id="UP000887567"/>
    </source>
</evidence>
<dbReference type="GeneID" id="110244149"/>
<organism evidence="2 3">
    <name type="scientific">Exaiptasia diaphana</name>
    <name type="common">Tropical sea anemone</name>
    <name type="synonym">Aiptasia pulchella</name>
    <dbReference type="NCBI Taxonomy" id="2652724"/>
    <lineage>
        <taxon>Eukaryota</taxon>
        <taxon>Metazoa</taxon>
        <taxon>Cnidaria</taxon>
        <taxon>Anthozoa</taxon>
        <taxon>Hexacorallia</taxon>
        <taxon>Actiniaria</taxon>
        <taxon>Aiptasiidae</taxon>
        <taxon>Exaiptasia</taxon>
    </lineage>
</organism>
<dbReference type="Gene3D" id="1.10.3210.10">
    <property type="entry name" value="Hypothetical protein af1432"/>
    <property type="match status" value="1"/>
</dbReference>
<keyword evidence="3" id="KW-1185">Reference proteome</keyword>
<dbReference type="OrthoDB" id="445007at2759"/>
<dbReference type="PANTHER" id="PTHR40202">
    <property type="match status" value="1"/>
</dbReference>
<dbReference type="EnsemblMetazoa" id="XM_021050326.2">
    <property type="protein sequence ID" value="XP_020905985.1"/>
    <property type="gene ID" value="LOC110244149"/>
</dbReference>
<feature type="domain" description="HD" evidence="1">
    <location>
        <begin position="40"/>
        <end position="113"/>
    </location>
</feature>
<name>A0A913XLC0_EXADI</name>
<dbReference type="InterPro" id="IPR006674">
    <property type="entry name" value="HD_domain"/>
</dbReference>
<proteinExistence type="predicted"/>
<dbReference type="SUPFAM" id="SSF109604">
    <property type="entry name" value="HD-domain/PDEase-like"/>
    <property type="match status" value="1"/>
</dbReference>
<protein>
    <recommendedName>
        <fullName evidence="1">HD domain-containing protein</fullName>
    </recommendedName>
</protein>
<dbReference type="OMA" id="KMTLVHQ"/>
<dbReference type="InterPro" id="IPR052567">
    <property type="entry name" value="OP_Dioxygenase"/>
</dbReference>
<sequence length="194" mass="22183">MAEEYDKSLETTKRIFDLYRKYGGEDYIGEPLSQTEHMIQCAMLAEKEDFSDEVILGALFHDIGHLIGFEEQSPQMGEYGTEKHEIIGEKFLSDLGFPESVTKMVGGHVDAKRYLVYKYEDFYEKLSAASKQTLIHQGGPMSAEEASAFEKLPVFKALIQMRTWDDKGKIEGLPIEPLSKYEDMCIKYLKSINK</sequence>
<dbReference type="CDD" id="cd00077">
    <property type="entry name" value="HDc"/>
    <property type="match status" value="1"/>
</dbReference>
<dbReference type="KEGG" id="epa:110244149"/>
<dbReference type="RefSeq" id="XP_020905985.1">
    <property type="nucleotide sequence ID" value="XM_021050326.2"/>
</dbReference>
<dbReference type="InterPro" id="IPR003607">
    <property type="entry name" value="HD/PDEase_dom"/>
</dbReference>
<accession>A0A913XLC0</accession>
<dbReference type="Proteomes" id="UP000887567">
    <property type="component" value="Unplaced"/>
</dbReference>
<reference evidence="2" key="1">
    <citation type="submission" date="2022-11" db="UniProtKB">
        <authorList>
            <consortium name="EnsemblMetazoa"/>
        </authorList>
    </citation>
    <scope>IDENTIFICATION</scope>
</reference>
<dbReference type="AlphaFoldDB" id="A0A913XLC0"/>
<evidence type="ECO:0000313" key="2">
    <source>
        <dbReference type="EnsemblMetazoa" id="XP_020905985.1"/>
    </source>
</evidence>
<evidence type="ECO:0000259" key="1">
    <source>
        <dbReference type="Pfam" id="PF01966"/>
    </source>
</evidence>
<dbReference type="Pfam" id="PF01966">
    <property type="entry name" value="HD"/>
    <property type="match status" value="1"/>
</dbReference>